<dbReference type="OrthoDB" id="7270370at2"/>
<accession>A0A1R1JU41</accession>
<dbReference type="EMBL" id="MJMN01000013">
    <property type="protein sequence ID" value="OMG87902.1"/>
    <property type="molecule type" value="Genomic_DNA"/>
</dbReference>
<reference evidence="1 2" key="1">
    <citation type="submission" date="2016-09" db="EMBL/GenBank/DDBJ databases">
        <title>Phylogenomics of Achromobacter.</title>
        <authorList>
            <person name="Jeukens J."/>
            <person name="Freschi L."/>
            <person name="Vincent A.T."/>
            <person name="Emond-Rheault J.-G."/>
            <person name="Kukavica-Ibrulj I."/>
            <person name="Charette S.J."/>
            <person name="Levesque R.C."/>
        </authorList>
    </citation>
    <scope>NUCLEOTIDE SEQUENCE [LARGE SCALE GENOMIC DNA]</scope>
    <source>
        <strain evidence="1 2">AUS488</strain>
    </source>
</reference>
<gene>
    <name evidence="1" type="ORF">BIZ92_09860</name>
</gene>
<evidence type="ECO:0000313" key="1">
    <source>
        <dbReference type="EMBL" id="OMG87902.1"/>
    </source>
</evidence>
<name>A0A1R1JU41_ALCXX</name>
<evidence type="ECO:0008006" key="3">
    <source>
        <dbReference type="Google" id="ProtNLM"/>
    </source>
</evidence>
<comment type="caution">
    <text evidence="1">The sequence shown here is derived from an EMBL/GenBank/DDBJ whole genome shotgun (WGS) entry which is preliminary data.</text>
</comment>
<protein>
    <recommendedName>
        <fullName evidence="3">Lysozyme</fullName>
    </recommendedName>
</protein>
<dbReference type="RefSeq" id="WP_076411913.1">
    <property type="nucleotide sequence ID" value="NZ_AP028040.1"/>
</dbReference>
<dbReference type="Proteomes" id="UP000187251">
    <property type="component" value="Unassembled WGS sequence"/>
</dbReference>
<evidence type="ECO:0000313" key="2">
    <source>
        <dbReference type="Proteomes" id="UP000187251"/>
    </source>
</evidence>
<dbReference type="AlphaFoldDB" id="A0A1R1JU41"/>
<organism evidence="1 2">
    <name type="scientific">Alcaligenes xylosoxydans xylosoxydans</name>
    <name type="common">Achromobacter xylosoxidans</name>
    <dbReference type="NCBI Taxonomy" id="85698"/>
    <lineage>
        <taxon>Bacteria</taxon>
        <taxon>Pseudomonadati</taxon>
        <taxon>Pseudomonadota</taxon>
        <taxon>Betaproteobacteria</taxon>
        <taxon>Burkholderiales</taxon>
        <taxon>Alcaligenaceae</taxon>
        <taxon>Achromobacter</taxon>
    </lineage>
</organism>
<proteinExistence type="predicted"/>
<sequence>MTLDQITDYALRPAMALLPARMDTSEARCMLLAIGLQESRFVHRRQIGGPARGFWQFEKGTPASRGGVWGVFLHAASRDWLTALCRARGVAVDPDAIHAALEHDDVLAAGVARLLLWTDPKALPPVGETNAAWALYLRTWRPGKPKPDSWPTLYQQAVAAVRARADRSATHVAAMD</sequence>